<feature type="compositionally biased region" description="Polar residues" evidence="10">
    <location>
        <begin position="170"/>
        <end position="179"/>
    </location>
</feature>
<feature type="domain" description="Helicase ATP-binding" evidence="11">
    <location>
        <begin position="780"/>
        <end position="952"/>
    </location>
</feature>
<keyword evidence="6" id="KW-0378">Hydrolase</keyword>
<dbReference type="PROSITE" id="PS51194">
    <property type="entry name" value="HELICASE_CTER"/>
    <property type="match status" value="1"/>
</dbReference>
<dbReference type="EMBL" id="FJOG01000016">
    <property type="protein sequence ID" value="CZR60339.1"/>
    <property type="molecule type" value="Genomic_DNA"/>
</dbReference>
<feature type="compositionally biased region" description="Low complexity" evidence="10">
    <location>
        <begin position="1437"/>
        <end position="1451"/>
    </location>
</feature>
<dbReference type="InterPro" id="IPR038718">
    <property type="entry name" value="SNF2-like_sf"/>
</dbReference>
<feature type="compositionally biased region" description="Basic and acidic residues" evidence="10">
    <location>
        <begin position="335"/>
        <end position="348"/>
    </location>
</feature>
<comment type="subunit">
    <text evidence="2">Component of the NuA4 histone acetyltransferase complex.</text>
</comment>
<keyword evidence="3" id="KW-0479">Metal-binding</keyword>
<evidence type="ECO:0000313" key="14">
    <source>
        <dbReference type="Proteomes" id="UP000184330"/>
    </source>
</evidence>
<dbReference type="Pfam" id="PF23615">
    <property type="entry name" value="Chromo_MIT1"/>
    <property type="match status" value="1"/>
</dbReference>
<evidence type="ECO:0000259" key="12">
    <source>
        <dbReference type="PROSITE" id="PS51194"/>
    </source>
</evidence>
<gene>
    <name evidence="13" type="ORF">PAC_10235</name>
</gene>
<dbReference type="SMART" id="SM00490">
    <property type="entry name" value="HELICc"/>
    <property type="match status" value="1"/>
</dbReference>
<dbReference type="InterPro" id="IPR000330">
    <property type="entry name" value="SNF2_N"/>
</dbReference>
<feature type="compositionally biased region" description="Acidic residues" evidence="10">
    <location>
        <begin position="269"/>
        <end position="288"/>
    </location>
</feature>
<dbReference type="PANTHER" id="PTHR45623">
    <property type="entry name" value="CHROMODOMAIN-HELICASE-DNA-BINDING PROTEIN 3-RELATED-RELATED"/>
    <property type="match status" value="1"/>
</dbReference>
<evidence type="ECO:0000256" key="6">
    <source>
        <dbReference type="ARBA" id="ARBA00022801"/>
    </source>
</evidence>
<dbReference type="Gene3D" id="3.40.50.10810">
    <property type="entry name" value="Tandem AAA-ATPase domain"/>
    <property type="match status" value="1"/>
</dbReference>
<feature type="compositionally biased region" description="Low complexity" evidence="10">
    <location>
        <begin position="201"/>
        <end position="215"/>
    </location>
</feature>
<evidence type="ECO:0000256" key="5">
    <source>
        <dbReference type="ARBA" id="ARBA00022771"/>
    </source>
</evidence>
<evidence type="ECO:0000256" key="9">
    <source>
        <dbReference type="ARBA" id="ARBA00023242"/>
    </source>
</evidence>
<dbReference type="GO" id="GO:0140658">
    <property type="term" value="F:ATP-dependent chromatin remodeler activity"/>
    <property type="evidence" value="ECO:0007669"/>
    <property type="project" value="TreeGrafter"/>
</dbReference>
<dbReference type="GO" id="GO:0008270">
    <property type="term" value="F:zinc ion binding"/>
    <property type="evidence" value="ECO:0007669"/>
    <property type="project" value="UniProtKB-KW"/>
</dbReference>
<organism evidence="13 14">
    <name type="scientific">Phialocephala subalpina</name>
    <dbReference type="NCBI Taxonomy" id="576137"/>
    <lineage>
        <taxon>Eukaryota</taxon>
        <taxon>Fungi</taxon>
        <taxon>Dikarya</taxon>
        <taxon>Ascomycota</taxon>
        <taxon>Pezizomycotina</taxon>
        <taxon>Leotiomycetes</taxon>
        <taxon>Helotiales</taxon>
        <taxon>Mollisiaceae</taxon>
        <taxon>Phialocephala</taxon>
        <taxon>Phialocephala fortinii species complex</taxon>
    </lineage>
</organism>
<dbReference type="GO" id="GO:0005634">
    <property type="term" value="C:nucleus"/>
    <property type="evidence" value="ECO:0007669"/>
    <property type="project" value="UniProtKB-SubCell"/>
</dbReference>
<dbReference type="GO" id="GO:0003682">
    <property type="term" value="F:chromatin binding"/>
    <property type="evidence" value="ECO:0007669"/>
    <property type="project" value="TreeGrafter"/>
</dbReference>
<feature type="compositionally biased region" description="Low complexity" evidence="10">
    <location>
        <begin position="319"/>
        <end position="333"/>
    </location>
</feature>
<dbReference type="InterPro" id="IPR049730">
    <property type="entry name" value="SNF2/RAD54-like_C"/>
</dbReference>
<comment type="subcellular location">
    <subcellularLocation>
        <location evidence="1">Nucleus</location>
    </subcellularLocation>
</comment>
<evidence type="ECO:0000259" key="11">
    <source>
        <dbReference type="PROSITE" id="PS51192"/>
    </source>
</evidence>
<evidence type="ECO:0000256" key="4">
    <source>
        <dbReference type="ARBA" id="ARBA00022741"/>
    </source>
</evidence>
<dbReference type="SUPFAM" id="SSF52540">
    <property type="entry name" value="P-loop containing nucleoside triphosphate hydrolases"/>
    <property type="match status" value="2"/>
</dbReference>
<keyword evidence="9" id="KW-0539">Nucleus</keyword>
<dbReference type="PROSITE" id="PS51192">
    <property type="entry name" value="HELICASE_ATP_BIND_1"/>
    <property type="match status" value="1"/>
</dbReference>
<dbReference type="Gene3D" id="2.40.50.40">
    <property type="match status" value="1"/>
</dbReference>
<dbReference type="InterPro" id="IPR055565">
    <property type="entry name" value="DUF7141"/>
</dbReference>
<dbReference type="CDD" id="cd17919">
    <property type="entry name" value="DEXHc_Snf"/>
    <property type="match status" value="1"/>
</dbReference>
<dbReference type="InterPro" id="IPR001650">
    <property type="entry name" value="Helicase_C-like"/>
</dbReference>
<proteinExistence type="predicted"/>
<evidence type="ECO:0000256" key="1">
    <source>
        <dbReference type="ARBA" id="ARBA00004123"/>
    </source>
</evidence>
<dbReference type="SMART" id="SM00249">
    <property type="entry name" value="PHD"/>
    <property type="match status" value="2"/>
</dbReference>
<dbReference type="InterPro" id="IPR001965">
    <property type="entry name" value="Znf_PHD"/>
</dbReference>
<dbReference type="GO" id="GO:0000785">
    <property type="term" value="C:chromatin"/>
    <property type="evidence" value="ECO:0007669"/>
    <property type="project" value="TreeGrafter"/>
</dbReference>
<evidence type="ECO:0000256" key="3">
    <source>
        <dbReference type="ARBA" id="ARBA00022723"/>
    </source>
</evidence>
<sequence>MSSSRHVSDSEADSEESSPVDLVRTPEPEPEDESADRSPPRSVLSHRFRASPSRHDQTDRERSSVAVLVPPPARPWEYQPFQGDTTVDTVLEGIEDSDGVYRYKIEYEDGRQEEVSEDKLLTLRNGQNALDFYNTQDAEISDIKSSSEEPSMSSTGVGKRTRTRRENNGFVDSSTLQINSDEDELYADQVATKRRRVEKASSYQSTRTSTRQSSRIRNSEGQSNAVGDEQSSDSDDILPTKRGTRSSARVANAKPAKTLLRLMNKSSNADEDEDELAGEEQDETDDSDIVFKPQKQQRRTMDHRGRSASKGKRGRPRKAVSSSSSPERAQPSRRSGRDRVIKSMKERDMDEEIYADDAPSNNAPKVISVREIFQPISKQDPFAILHSKACDVCSGVGPNSNKGNSPLVYCQGCSTAIHKVCLGHRSGRDHLVTKVGHEDFVLQCRRCIGMASKKDHLAPRLGACQSCKKEGLSCAAFSLRRTAKQEEKLREENNGQDPIIEVPRDLVNNPENVLFRCTSCQQAFHFEHLPPISKNSKTPSDVEELHRDRFKQYAPRWQCKECLDSATAKVQTLVAWRPIDQESYDVDQDFEDFREDEREYLVKWEDQSYFKCSWKPGSWVWGTTPAVMRKAFFKRDEGANTLPKWSEKEAIPEEFLRIEIVLDVEYDEEFEPESEEADKAAINMVERVYVKFQGLSYDEVAWEEPPNPEDEDRWSDFVAAYNEYVVGKYFKSPSAATMKERAETFRSLNFGKKVELKKQPSALTGGDMMQYQMEGLNWLLYNFHQKKNVILADEMGLGKTIQIISFIASLVKGSPKCWPFLVVTPNSTCPNWRREIKKWAPGLRVVTFYGGKKARKMAMDYELYPDHCSDLRAHVVVTSYEGPVEDSSRSFFRKIKWAGMIVDEGQRLKNDGNLLYGALMALKVPFQVLLTGTPLQNNKRELFNLLQFLDSSINAAELDEEYAELTKENLPELHELIRPFFLRRTKLQVLKFLPPMAQVILPVTMSVLQKKLYKSILAKNGELIKSILGQNKAALKPTERGNLNNILMQLRKCLCHPFVYSESIEEKNLDDSALHRNLIDASAKLQLLEIMLPKLKERGHRVLMFSQFLSQLDIMEDFLNAMGLKHQRLDGNIPALEKQKRIDAFNAPNSLDFAFVLSTRAGGVGINLATADTVIILDPDFNPHQDIQALSRAHRIGQKNKVLCFQLMTKDSAEEKIIQIGRKKMALDHALIESMGADDDNTNDLETILKHGAEALFNEDDRNNIHYSSASVDQLLDRAQVETTNSDEEKTAESQFSFARVWANDKGDLTEDIEATDEESAAPNSDFWDQILKKREAEAAAEAARNMQTFGRGKRTRQTIDYQKSNLDLDDDIADSSPLKQPAKRRQGDSASDLDFPGVGDSDGDDDSDVGLVDPRELSSGPRSGSTPIKDNILRQSNNRSSRGRSPGFSPTQVPSNFQRPDDSSGRDHGPGFAPTRVPSKPFRMSSPKAVRPQPLPSSGHSVSQRSNKPELSNTAHNRGHAPPNPNSIKPILPPSRHSDPFNHHPPPQIPPCQSCRSRHPARPCPPQSKKGGHCDKCGVGHLGIISTCPNVCSEVQLRIFIDDLRLARHEPPVEALRAVLRLELSKRTARGKH</sequence>
<dbReference type="InterPro" id="IPR027417">
    <property type="entry name" value="P-loop_NTPase"/>
</dbReference>
<protein>
    <submittedName>
        <fullName evidence="13">Related to CHD1-transcriptional regulator</fullName>
    </submittedName>
</protein>
<dbReference type="OrthoDB" id="5857104at2759"/>
<dbReference type="SUPFAM" id="SSF54160">
    <property type="entry name" value="Chromo domain-like"/>
    <property type="match status" value="1"/>
</dbReference>
<dbReference type="Gene3D" id="3.40.50.300">
    <property type="entry name" value="P-loop containing nucleotide triphosphate hydrolases"/>
    <property type="match status" value="1"/>
</dbReference>
<feature type="domain" description="Helicase C-terminal" evidence="12">
    <location>
        <begin position="1087"/>
        <end position="1246"/>
    </location>
</feature>
<feature type="compositionally biased region" description="Basic residues" evidence="10">
    <location>
        <begin position="306"/>
        <end position="318"/>
    </location>
</feature>
<dbReference type="SMART" id="SM00487">
    <property type="entry name" value="DEXDc"/>
    <property type="match status" value="1"/>
</dbReference>
<name>A0A1L7X5P5_9HELO</name>
<dbReference type="CDD" id="cd18793">
    <property type="entry name" value="SF2_C_SNF"/>
    <property type="match status" value="1"/>
</dbReference>
<keyword evidence="14" id="KW-1185">Reference proteome</keyword>
<evidence type="ECO:0000256" key="2">
    <source>
        <dbReference type="ARBA" id="ARBA00011353"/>
    </source>
</evidence>
<feature type="compositionally biased region" description="Basic and acidic residues" evidence="10">
    <location>
        <begin position="53"/>
        <end position="63"/>
    </location>
</feature>
<dbReference type="InterPro" id="IPR041684">
    <property type="entry name" value="Znf-PHD-like"/>
</dbReference>
<dbReference type="Pfam" id="PF00176">
    <property type="entry name" value="SNF2-rel_dom"/>
    <property type="match status" value="1"/>
</dbReference>
<feature type="compositionally biased region" description="Basic and acidic residues" evidence="10">
    <location>
        <begin position="1460"/>
        <end position="1470"/>
    </location>
</feature>
<feature type="compositionally biased region" description="Polar residues" evidence="10">
    <location>
        <begin position="1497"/>
        <end position="1517"/>
    </location>
</feature>
<dbReference type="GO" id="GO:0042393">
    <property type="term" value="F:histone binding"/>
    <property type="evidence" value="ECO:0007669"/>
    <property type="project" value="TreeGrafter"/>
</dbReference>
<dbReference type="STRING" id="576137.A0A1L7X5P5"/>
<evidence type="ECO:0000256" key="10">
    <source>
        <dbReference type="SAM" id="MobiDB-lite"/>
    </source>
</evidence>
<feature type="region of interest" description="Disordered" evidence="10">
    <location>
        <begin position="140"/>
        <end position="351"/>
    </location>
</feature>
<keyword evidence="7" id="KW-0862">Zinc</keyword>
<dbReference type="InterPro" id="IPR016197">
    <property type="entry name" value="Chromo-like_dom_sf"/>
</dbReference>
<dbReference type="Proteomes" id="UP000184330">
    <property type="component" value="Unassembled WGS sequence"/>
</dbReference>
<dbReference type="GO" id="GO:0016887">
    <property type="term" value="F:ATP hydrolysis activity"/>
    <property type="evidence" value="ECO:0007669"/>
    <property type="project" value="TreeGrafter"/>
</dbReference>
<reference evidence="13 14" key="1">
    <citation type="submission" date="2016-03" db="EMBL/GenBank/DDBJ databases">
        <authorList>
            <person name="Ploux O."/>
        </authorList>
    </citation>
    <scope>NUCLEOTIDE SEQUENCE [LARGE SCALE GENOMIC DNA]</scope>
    <source>
        <strain evidence="13 14">UAMH 11012</strain>
    </source>
</reference>
<dbReference type="GO" id="GO:0003677">
    <property type="term" value="F:DNA binding"/>
    <property type="evidence" value="ECO:0007669"/>
    <property type="project" value="TreeGrafter"/>
</dbReference>
<evidence type="ECO:0000256" key="8">
    <source>
        <dbReference type="ARBA" id="ARBA00022840"/>
    </source>
</evidence>
<dbReference type="InterPro" id="IPR014001">
    <property type="entry name" value="Helicase_ATP-bd"/>
</dbReference>
<dbReference type="Pfam" id="PF23614">
    <property type="entry name" value="DUF7141"/>
    <property type="match status" value="1"/>
</dbReference>
<dbReference type="PANTHER" id="PTHR45623:SF17">
    <property type="entry name" value="CHROMODOMAIN-HELICASE-DNA-BINDING PROTEIN 3-RELATED"/>
    <property type="match status" value="1"/>
</dbReference>
<keyword evidence="5" id="KW-0863">Zinc-finger</keyword>
<feature type="region of interest" description="Disordered" evidence="10">
    <location>
        <begin position="1"/>
        <end position="81"/>
    </location>
</feature>
<dbReference type="Pfam" id="PF00271">
    <property type="entry name" value="Helicase_C"/>
    <property type="match status" value="1"/>
</dbReference>
<evidence type="ECO:0000256" key="7">
    <source>
        <dbReference type="ARBA" id="ARBA00022833"/>
    </source>
</evidence>
<dbReference type="InterPro" id="IPR056616">
    <property type="entry name" value="Chromo_MIT1"/>
</dbReference>
<feature type="region of interest" description="Disordered" evidence="10">
    <location>
        <begin position="1364"/>
        <end position="1573"/>
    </location>
</feature>
<keyword evidence="8" id="KW-0067">ATP-binding</keyword>
<accession>A0A1L7X5P5</accession>
<evidence type="ECO:0000313" key="13">
    <source>
        <dbReference type="EMBL" id="CZR60339.1"/>
    </source>
</evidence>
<dbReference type="Pfam" id="PF15446">
    <property type="entry name" value="zf-PHD-like"/>
    <property type="match status" value="1"/>
</dbReference>
<keyword evidence="4" id="KW-0547">Nucleotide-binding</keyword>
<dbReference type="GO" id="GO:0005524">
    <property type="term" value="F:ATP binding"/>
    <property type="evidence" value="ECO:0007669"/>
    <property type="project" value="UniProtKB-KW"/>
</dbReference>